<dbReference type="PANTHER" id="PTHR10414">
    <property type="entry name" value="ETHANOLAMINEPHOSPHOTRANSFERASE"/>
    <property type="match status" value="1"/>
</dbReference>
<organism evidence="7 8">
    <name type="scientific">Cryptosporidium xiaoi</name>
    <dbReference type="NCBI Taxonomy" id="659607"/>
    <lineage>
        <taxon>Eukaryota</taxon>
        <taxon>Sar</taxon>
        <taxon>Alveolata</taxon>
        <taxon>Apicomplexa</taxon>
        <taxon>Conoidasida</taxon>
        <taxon>Coccidia</taxon>
        <taxon>Eucoccidiorida</taxon>
        <taxon>Eimeriorina</taxon>
        <taxon>Cryptosporidiidae</taxon>
        <taxon>Cryptosporidium</taxon>
    </lineage>
</organism>
<dbReference type="PROSITE" id="PS00379">
    <property type="entry name" value="CDP_ALCOHOL_P_TRANSF"/>
    <property type="match status" value="1"/>
</dbReference>
<evidence type="ECO:0000256" key="4">
    <source>
        <dbReference type="ARBA" id="ARBA00023136"/>
    </source>
</evidence>
<sequence>MIMYIRRRNSKNGIFGRYITENGLKNIESYCYKSTGSTFMDSLMNPFWESFEKIIPVSVSPNLLTIFGFLCSLFAQIIISIHCPTLNCQIPINTSLVIGFLLFLYQTLDAVDGKHARRLNISSPLGQLLDHGLDSFTTIFFTNIFSTACRMGWGYKYFAFLTIVQLKLLSFIWLENHCKVFRCSSSNYLGVTESQTLIILFLIFSSIFGAKISSYQLFFNIKFLDIFILILIFTGIYTLINDIKAGFGTFKTSIHRWNASLEICGTLCHVLFQVLFLFSDVCVIYPNLCIFIITTSTSAIALKMNVSSFTQEQLPFIHWPLIPFYFSSVILLFGNIIIDHFSEFQFLILIFISIWNTLYIFDFSIVIINSICDRLKISFLGTKSRIKQVKHTRLRGVTDSEKLESYSISRSSKKKY</sequence>
<feature type="transmembrane region" description="Helical" evidence="6">
    <location>
        <begin position="90"/>
        <end position="108"/>
    </location>
</feature>
<evidence type="ECO:0000256" key="5">
    <source>
        <dbReference type="RuleBase" id="RU003750"/>
    </source>
</evidence>
<reference evidence="7 8" key="1">
    <citation type="submission" date="2023-10" db="EMBL/GenBank/DDBJ databases">
        <title>Comparative genomics analysis reveals potential genetic determinants of host preference in Cryptosporidium xiaoi.</title>
        <authorList>
            <person name="Xiao L."/>
            <person name="Li J."/>
        </authorList>
    </citation>
    <scope>NUCLEOTIDE SEQUENCE [LARGE SCALE GENOMIC DNA]</scope>
    <source>
        <strain evidence="7 8">52996</strain>
    </source>
</reference>
<dbReference type="AlphaFoldDB" id="A0AAV9XZF6"/>
<dbReference type="Pfam" id="PF01066">
    <property type="entry name" value="CDP-OH_P_transf"/>
    <property type="match status" value="1"/>
</dbReference>
<name>A0AAV9XZF6_9CRYT</name>
<dbReference type="InterPro" id="IPR014472">
    <property type="entry name" value="CHOPT"/>
</dbReference>
<keyword evidence="4 6" id="KW-0472">Membrane</keyword>
<dbReference type="InterPro" id="IPR048254">
    <property type="entry name" value="CDP_ALCOHOL_P_TRANSF_CS"/>
</dbReference>
<keyword evidence="6" id="KW-1133">Transmembrane helix</keyword>
<evidence type="ECO:0000313" key="7">
    <source>
        <dbReference type="EMBL" id="KAK6589938.1"/>
    </source>
</evidence>
<dbReference type="EMBL" id="JAWDEY010000010">
    <property type="protein sequence ID" value="KAK6589938.1"/>
    <property type="molecule type" value="Genomic_DNA"/>
</dbReference>
<comment type="caution">
    <text evidence="7">The sequence shown here is derived from an EMBL/GenBank/DDBJ whole genome shotgun (WGS) entry which is preliminary data.</text>
</comment>
<feature type="transmembrane region" description="Helical" evidence="6">
    <location>
        <begin position="219"/>
        <end position="240"/>
    </location>
</feature>
<keyword evidence="3 5" id="KW-0808">Transferase</keyword>
<protein>
    <submittedName>
        <fullName evidence="7">Ethanolaminephosphotransferase (ETHPT) 9 transmembrane domain involved in lipid metabolism</fullName>
    </submittedName>
</protein>
<evidence type="ECO:0000256" key="3">
    <source>
        <dbReference type="ARBA" id="ARBA00022679"/>
    </source>
</evidence>
<evidence type="ECO:0000313" key="8">
    <source>
        <dbReference type="Proteomes" id="UP001311799"/>
    </source>
</evidence>
<dbReference type="GO" id="GO:0016020">
    <property type="term" value="C:membrane"/>
    <property type="evidence" value="ECO:0007669"/>
    <property type="project" value="UniProtKB-SubCell"/>
</dbReference>
<dbReference type="InterPro" id="IPR043130">
    <property type="entry name" value="CDP-OH_PTrfase_TM_dom"/>
</dbReference>
<evidence type="ECO:0000256" key="1">
    <source>
        <dbReference type="ARBA" id="ARBA00004370"/>
    </source>
</evidence>
<dbReference type="InterPro" id="IPR000462">
    <property type="entry name" value="CDP-OH_P_trans"/>
</dbReference>
<feature type="transmembrane region" description="Helical" evidence="6">
    <location>
        <begin position="344"/>
        <end position="368"/>
    </location>
</feature>
<proteinExistence type="inferred from homology"/>
<feature type="transmembrane region" description="Helical" evidence="6">
    <location>
        <begin position="54"/>
        <end position="78"/>
    </location>
</feature>
<dbReference type="PIRSF" id="PIRSF015665">
    <property type="entry name" value="CHOPT"/>
    <property type="match status" value="1"/>
</dbReference>
<dbReference type="GO" id="GO:0016780">
    <property type="term" value="F:phosphotransferase activity, for other substituted phosphate groups"/>
    <property type="evidence" value="ECO:0007669"/>
    <property type="project" value="InterPro"/>
</dbReference>
<dbReference type="GO" id="GO:0008654">
    <property type="term" value="P:phospholipid biosynthetic process"/>
    <property type="evidence" value="ECO:0007669"/>
    <property type="project" value="InterPro"/>
</dbReference>
<evidence type="ECO:0000256" key="6">
    <source>
        <dbReference type="SAM" id="Phobius"/>
    </source>
</evidence>
<gene>
    <name evidence="7" type="ORF">RS030_192996</name>
</gene>
<evidence type="ECO:0000256" key="2">
    <source>
        <dbReference type="ARBA" id="ARBA00010441"/>
    </source>
</evidence>
<keyword evidence="8" id="KW-1185">Reference proteome</keyword>
<feature type="transmembrane region" description="Helical" evidence="6">
    <location>
        <begin position="195"/>
        <end position="213"/>
    </location>
</feature>
<comment type="similarity">
    <text evidence="2 5">Belongs to the CDP-alcohol phosphatidyltransferase class-I family.</text>
</comment>
<keyword evidence="6 7" id="KW-0812">Transmembrane</keyword>
<dbReference type="Gene3D" id="1.20.120.1760">
    <property type="match status" value="1"/>
</dbReference>
<dbReference type="Proteomes" id="UP001311799">
    <property type="component" value="Unassembled WGS sequence"/>
</dbReference>
<accession>A0AAV9XZF6</accession>
<comment type="subcellular location">
    <subcellularLocation>
        <location evidence="1">Membrane</location>
    </subcellularLocation>
</comment>
<feature type="transmembrane region" description="Helical" evidence="6">
    <location>
        <begin position="316"/>
        <end position="338"/>
    </location>
</feature>
<feature type="transmembrane region" description="Helical" evidence="6">
    <location>
        <begin position="157"/>
        <end position="174"/>
    </location>
</feature>
<dbReference type="PANTHER" id="PTHR10414:SF37">
    <property type="entry name" value="BB IN A BOXCAR, ISOFORM C"/>
    <property type="match status" value="1"/>
</dbReference>